<protein>
    <submittedName>
        <fullName evidence="2">Ankyrin repeat domain-containing protein 17-like</fullName>
    </submittedName>
</protein>
<feature type="region of interest" description="Disordered" evidence="1">
    <location>
        <begin position="30"/>
        <end position="159"/>
    </location>
</feature>
<dbReference type="PANTHER" id="PTHR37728">
    <property type="entry name" value="BNAA04G26730D PROTEIN"/>
    <property type="match status" value="1"/>
</dbReference>
<feature type="compositionally biased region" description="Low complexity" evidence="1">
    <location>
        <begin position="43"/>
        <end position="57"/>
    </location>
</feature>
<evidence type="ECO:0000256" key="1">
    <source>
        <dbReference type="SAM" id="MobiDB-lite"/>
    </source>
</evidence>
<organism evidence="2 3">
    <name type="scientific">Cocos nucifera</name>
    <name type="common">Coconut palm</name>
    <dbReference type="NCBI Taxonomy" id="13894"/>
    <lineage>
        <taxon>Eukaryota</taxon>
        <taxon>Viridiplantae</taxon>
        <taxon>Streptophyta</taxon>
        <taxon>Embryophyta</taxon>
        <taxon>Tracheophyta</taxon>
        <taxon>Spermatophyta</taxon>
        <taxon>Magnoliopsida</taxon>
        <taxon>Liliopsida</taxon>
        <taxon>Arecaceae</taxon>
        <taxon>Arecoideae</taxon>
        <taxon>Cocoseae</taxon>
        <taxon>Attaleinae</taxon>
        <taxon>Cocos</taxon>
    </lineage>
</organism>
<evidence type="ECO:0000313" key="2">
    <source>
        <dbReference type="EMBL" id="KAG1359135.1"/>
    </source>
</evidence>
<gene>
    <name evidence="2" type="ORF">COCNU_08G005810</name>
</gene>
<dbReference type="Proteomes" id="UP000797356">
    <property type="component" value="Chromosome 8"/>
</dbReference>
<feature type="compositionally biased region" description="Acidic residues" evidence="1">
    <location>
        <begin position="130"/>
        <end position="140"/>
    </location>
</feature>
<reference evidence="2" key="2">
    <citation type="submission" date="2019-07" db="EMBL/GenBank/DDBJ databases">
        <authorList>
            <person name="Yang Y."/>
            <person name="Bocs S."/>
            <person name="Baudouin L."/>
        </authorList>
    </citation>
    <scope>NUCLEOTIDE SEQUENCE</scope>
    <source>
        <tissue evidence="2">Spear leaf of Hainan Tall coconut</tissue>
    </source>
</reference>
<dbReference type="PANTHER" id="PTHR37728:SF1">
    <property type="entry name" value="OS06G0132300 PROTEIN"/>
    <property type="match status" value="1"/>
</dbReference>
<evidence type="ECO:0000313" key="3">
    <source>
        <dbReference type="Proteomes" id="UP000797356"/>
    </source>
</evidence>
<dbReference type="EMBL" id="CM017879">
    <property type="protein sequence ID" value="KAG1359135.1"/>
    <property type="molecule type" value="Genomic_DNA"/>
</dbReference>
<name>A0A8K0II34_COCNU</name>
<reference evidence="2" key="1">
    <citation type="journal article" date="2017" name="Gigascience">
        <title>The genome draft of coconut (Cocos nucifera).</title>
        <authorList>
            <person name="Xiao Y."/>
            <person name="Xu P."/>
            <person name="Fan H."/>
            <person name="Baudouin L."/>
            <person name="Xia W."/>
            <person name="Bocs S."/>
            <person name="Xu J."/>
            <person name="Li Q."/>
            <person name="Guo A."/>
            <person name="Zhou L."/>
            <person name="Li J."/>
            <person name="Wu Y."/>
            <person name="Ma Z."/>
            <person name="Armero A."/>
            <person name="Issali A.E."/>
            <person name="Liu N."/>
            <person name="Peng M."/>
            <person name="Yang Y."/>
        </authorList>
    </citation>
    <scope>NUCLEOTIDE SEQUENCE</scope>
    <source>
        <tissue evidence="2">Spear leaf of Hainan Tall coconut</tissue>
    </source>
</reference>
<comment type="caution">
    <text evidence="2">The sequence shown here is derived from an EMBL/GenBank/DDBJ whole genome shotgun (WGS) entry which is preliminary data.</text>
</comment>
<keyword evidence="3" id="KW-1185">Reference proteome</keyword>
<proteinExistence type="predicted"/>
<dbReference type="OrthoDB" id="10579774at2759"/>
<dbReference type="AlphaFoldDB" id="A0A8K0II34"/>
<accession>A0A8K0II34</accession>
<sequence>MLAAASVRPVVLLPTLSLGGCRPRCVVAAKLPNRRNPAKTTSEEAAGVATVAATKSGAPRDGRALGSNPRTGRASEAEGGSRGPSSLRGSDVLQALQRAVAAKEARKGRKRRPTRSEEGDGGGGVGGGEGDGDLPGDYDYGEAQPIEEILEMEHKTARP</sequence>